<dbReference type="SUPFAM" id="SSF48452">
    <property type="entry name" value="TPR-like"/>
    <property type="match status" value="2"/>
</dbReference>
<dbReference type="InterPro" id="IPR043376">
    <property type="entry name" value="NPG1-like"/>
</dbReference>
<gene>
    <name evidence="2" type="ORF">Cni_G20404</name>
</gene>
<name>A0AAQ3QKQ8_9LILI</name>
<dbReference type="InterPro" id="IPR019734">
    <property type="entry name" value="TPR_rpt"/>
</dbReference>
<dbReference type="Gene3D" id="1.25.40.10">
    <property type="entry name" value="Tetratricopeptide repeat domain"/>
    <property type="match status" value="4"/>
</dbReference>
<evidence type="ECO:0000256" key="1">
    <source>
        <dbReference type="SAM" id="MobiDB-lite"/>
    </source>
</evidence>
<evidence type="ECO:0000313" key="3">
    <source>
        <dbReference type="Proteomes" id="UP001327560"/>
    </source>
</evidence>
<dbReference type="AlphaFoldDB" id="A0AAQ3QKQ8"/>
<accession>A0AAQ3QKQ8</accession>
<dbReference type="PANTHER" id="PTHR44102">
    <property type="entry name" value="PROTEIN NPG1"/>
    <property type="match status" value="1"/>
</dbReference>
<dbReference type="InterPro" id="IPR011990">
    <property type="entry name" value="TPR-like_helical_dom_sf"/>
</dbReference>
<protein>
    <submittedName>
        <fullName evidence="2">Tetratricopeptide repeat protein 7A</fullName>
    </submittedName>
</protein>
<sequence>MLCACSGEQYRFEEERPPSPPESLATRDYSASGDWDPKIDDSQVEDVVESTLRETLSLNYEEARALLGRLEYQRGNFDAALQVFQGIDVPGLRPKLIKAIAERTRPRQVRRRGDGLQGGVMSMHSVSLLVEAMLLKSKSLEGLGRFKDAALECKIIIDIVDSACPHGMPEGIGDDSKLKEMFHKALELFPKLWMQAANIEEAISAYRRALMKPWNLETNRWARLQKDLAVALLYGGSEVSLPLQFQQLWGYASPMSNIEEAILLLLILMRKWAFQEISWDPEVMNHLTYGLSLTGQFELLAGHVEQILPGIYDRAERWYVLALCYHANGLDADALNVLKKALSHSERKKKPHLQSLILGAKLCCKHPLLAWEGAKYAMKANEISQNFQNQKHFLGIANHFLGVCYGCCARSSISDSQRQKLQNESLKILEQTANVENNEPEVIYSLARECAMQRNLHLALENAAKYLDMIAGSSVSGWKLLALIVSAEQNLKEAEAIVDLALYECGIMDQLEFLRLKALLQVAQEQPKNAIETYKNLLAMIEAKKELQKWSLISEVNTVKNLEMEVWLDLASLYTKLGAWNDSYVCLDKANSIELFSPKFWHYKGILLEAQSMQQDALIALLVSLSIQPDYVPSMVSMAAILRTHGGKPTAVARSLLMNALRLEPTNHEAWLHLGFISKVEGSLHQAADCFQAAYELRQSSPVQNFV</sequence>
<proteinExistence type="predicted"/>
<keyword evidence="3" id="KW-1185">Reference proteome</keyword>
<dbReference type="SMART" id="SM00028">
    <property type="entry name" value="TPR"/>
    <property type="match status" value="5"/>
</dbReference>
<dbReference type="EMBL" id="CP136895">
    <property type="protein sequence ID" value="WOL11640.1"/>
    <property type="molecule type" value="Genomic_DNA"/>
</dbReference>
<feature type="region of interest" description="Disordered" evidence="1">
    <location>
        <begin position="1"/>
        <end position="36"/>
    </location>
</feature>
<organism evidence="2 3">
    <name type="scientific">Canna indica</name>
    <name type="common">Indian-shot</name>
    <dbReference type="NCBI Taxonomy" id="4628"/>
    <lineage>
        <taxon>Eukaryota</taxon>
        <taxon>Viridiplantae</taxon>
        <taxon>Streptophyta</taxon>
        <taxon>Embryophyta</taxon>
        <taxon>Tracheophyta</taxon>
        <taxon>Spermatophyta</taxon>
        <taxon>Magnoliopsida</taxon>
        <taxon>Liliopsida</taxon>
        <taxon>Zingiberales</taxon>
        <taxon>Cannaceae</taxon>
        <taxon>Canna</taxon>
    </lineage>
</organism>
<reference evidence="2 3" key="1">
    <citation type="submission" date="2023-10" db="EMBL/GenBank/DDBJ databases">
        <title>Chromosome-scale genome assembly provides insights into flower coloration mechanisms of Canna indica.</title>
        <authorList>
            <person name="Li C."/>
        </authorList>
    </citation>
    <scope>NUCLEOTIDE SEQUENCE [LARGE SCALE GENOMIC DNA]</scope>
    <source>
        <tissue evidence="2">Flower</tissue>
    </source>
</reference>
<evidence type="ECO:0000313" key="2">
    <source>
        <dbReference type="EMBL" id="WOL11640.1"/>
    </source>
</evidence>
<dbReference type="Proteomes" id="UP001327560">
    <property type="component" value="Chromosome 6"/>
</dbReference>
<dbReference type="PANTHER" id="PTHR44102:SF4">
    <property type="entry name" value="PROTEIN NPGR1"/>
    <property type="match status" value="1"/>
</dbReference>